<dbReference type="OrthoDB" id="10041077at2759"/>
<organism evidence="3 4">
    <name type="scientific">Scleropages formosus</name>
    <name type="common">Asian bonytongue</name>
    <name type="synonym">Osteoglossum formosum</name>
    <dbReference type="NCBI Taxonomy" id="113540"/>
    <lineage>
        <taxon>Eukaryota</taxon>
        <taxon>Metazoa</taxon>
        <taxon>Chordata</taxon>
        <taxon>Craniata</taxon>
        <taxon>Vertebrata</taxon>
        <taxon>Euteleostomi</taxon>
        <taxon>Actinopterygii</taxon>
        <taxon>Neopterygii</taxon>
        <taxon>Teleostei</taxon>
        <taxon>Osteoglossocephala</taxon>
        <taxon>Osteoglossomorpha</taxon>
        <taxon>Osteoglossiformes</taxon>
        <taxon>Osteoglossidae</taxon>
        <taxon>Scleropages</taxon>
    </lineage>
</organism>
<reference evidence="3" key="3">
    <citation type="submission" date="2025-09" db="UniProtKB">
        <authorList>
            <consortium name="Ensembl"/>
        </authorList>
    </citation>
    <scope>IDENTIFICATION</scope>
</reference>
<comment type="subcellular location">
    <subcellularLocation>
        <location evidence="1">Cytoplasm</location>
    </subcellularLocation>
</comment>
<evidence type="ECO:0000256" key="2">
    <source>
        <dbReference type="ARBA" id="ARBA00022490"/>
    </source>
</evidence>
<dbReference type="InterPro" id="IPR052122">
    <property type="entry name" value="Intracell_Traff_Signaling_Reg"/>
</dbReference>
<name>A0A8C9S1G4_SCLFO</name>
<evidence type="ECO:0000313" key="4">
    <source>
        <dbReference type="Proteomes" id="UP000694397"/>
    </source>
</evidence>
<evidence type="ECO:0000313" key="3">
    <source>
        <dbReference type="Ensembl" id="ENSSFOP00015027865.2"/>
    </source>
</evidence>
<dbReference type="PANTHER" id="PTHR15963">
    <property type="entry name" value="GENERAL RECEPTOR FOR PHOSPHOINOSITIDES 1-ASSOCIATED SCAFFOLD PROTEIN-RELATED"/>
    <property type="match status" value="1"/>
</dbReference>
<dbReference type="Proteomes" id="UP000694397">
    <property type="component" value="Chromosome 22"/>
</dbReference>
<dbReference type="RefSeq" id="XP_018581034.2">
    <property type="nucleotide sequence ID" value="XM_018725518.2"/>
</dbReference>
<accession>A0A8C9S1G4</accession>
<dbReference type="GeneID" id="108918372"/>
<dbReference type="Ensembl" id="ENSSFOT00015028176.2">
    <property type="protein sequence ID" value="ENSSFOP00015027865.2"/>
    <property type="gene ID" value="ENSSFOG00015017885.2"/>
</dbReference>
<reference evidence="3 4" key="1">
    <citation type="submission" date="2019-04" db="EMBL/GenBank/DDBJ databases">
        <authorList>
            <consortium name="Wellcome Sanger Institute Data Sharing"/>
        </authorList>
    </citation>
    <scope>NUCLEOTIDE SEQUENCE [LARGE SCALE GENOMIC DNA]</scope>
</reference>
<dbReference type="KEGG" id="sfm:108918372"/>
<gene>
    <name evidence="3" type="primary">LOC108918372</name>
</gene>
<evidence type="ECO:0000256" key="1">
    <source>
        <dbReference type="ARBA" id="ARBA00004496"/>
    </source>
</evidence>
<reference evidence="3" key="2">
    <citation type="submission" date="2025-08" db="UniProtKB">
        <authorList>
            <consortium name="Ensembl"/>
        </authorList>
    </citation>
    <scope>IDENTIFICATION</scope>
</reference>
<keyword evidence="2" id="KW-0963">Cytoplasm</keyword>
<dbReference type="PANTHER" id="PTHR15963:SF5">
    <property type="entry name" value="SHORT SPINDLE 6, ISOFORM A"/>
    <property type="match status" value="1"/>
</dbReference>
<dbReference type="AlphaFoldDB" id="A0A8C9S1G4"/>
<dbReference type="GO" id="GO:0005737">
    <property type="term" value="C:cytoplasm"/>
    <property type="evidence" value="ECO:0007669"/>
    <property type="project" value="UniProtKB-SubCell"/>
</dbReference>
<proteinExistence type="predicted"/>
<sequence>MWRLREPQFAAKINREEHTCGAECARVHRTRSNCGEILPRRKHDDGKGCLQHRMALTHSAKHHRRVIFQKKGRNVTFAPEIQKSVPVATASTIYRVIAHTYTPAALENTKVDVDDCQQETVQLKWSSGNTLRMETSDSKRKVELEAKIQYLNQTLHEKWEEYQALVMKEQKLVLGKLSSEETYKTLESAKMFPLDSLTHPTGGTVMPHCTTFAASAITSNSVSCAHSTNTGSGDRQKDVRENMSHMDVTQCDNWISQTSAKPTSALKLQMSHHTTHHSFLTSKTCLTQCNSTCNCKRVPEGSSVCEEGSNDVLFRGSKLKNFSRHFMKLLPGLSQPRKDKNSM</sequence>
<protein>
    <submittedName>
        <fullName evidence="3">Cytohesin-interacting protein-like</fullName>
    </submittedName>
</protein>
<keyword evidence="4" id="KW-1185">Reference proteome</keyword>